<feature type="compositionally biased region" description="Low complexity" evidence="2">
    <location>
        <begin position="97"/>
        <end position="114"/>
    </location>
</feature>
<feature type="domain" description="DNA polymerase delta/zeta catalytic subunit N-terminal" evidence="3">
    <location>
        <begin position="1"/>
        <end position="22"/>
    </location>
</feature>
<keyword evidence="5" id="KW-1185">Reference proteome</keyword>
<dbReference type="SUPFAM" id="SSF53098">
    <property type="entry name" value="Ribonuclease H-like"/>
    <property type="match status" value="1"/>
</dbReference>
<dbReference type="AlphaFoldDB" id="A0AAV4AA21"/>
<reference evidence="4 5" key="1">
    <citation type="journal article" date="2021" name="Elife">
        <title>Chloroplast acquisition without the gene transfer in kleptoplastic sea slugs, Plakobranchus ocellatus.</title>
        <authorList>
            <person name="Maeda T."/>
            <person name="Takahashi S."/>
            <person name="Yoshida T."/>
            <person name="Shimamura S."/>
            <person name="Takaki Y."/>
            <person name="Nagai Y."/>
            <person name="Toyoda A."/>
            <person name="Suzuki Y."/>
            <person name="Arimoto A."/>
            <person name="Ishii H."/>
            <person name="Satoh N."/>
            <person name="Nishiyama T."/>
            <person name="Hasebe M."/>
            <person name="Maruyama T."/>
            <person name="Minagawa J."/>
            <person name="Obokata J."/>
            <person name="Shigenobu S."/>
        </authorList>
    </citation>
    <scope>NUCLEOTIDE SEQUENCE [LARGE SCALE GENOMIC DNA]</scope>
</reference>
<evidence type="ECO:0000259" key="3">
    <source>
        <dbReference type="Pfam" id="PF24055"/>
    </source>
</evidence>
<evidence type="ECO:0000256" key="2">
    <source>
        <dbReference type="SAM" id="MobiDB-lite"/>
    </source>
</evidence>
<protein>
    <submittedName>
        <fullName evidence="4">DNA polymerase zeta catalytic subunit-like</fullName>
    </submittedName>
</protein>
<name>A0AAV4AA21_9GAST</name>
<proteinExistence type="predicted"/>
<accession>A0AAV4AA21</accession>
<dbReference type="PANTHER" id="PTHR45812:SF1">
    <property type="entry name" value="DNA POLYMERASE ZETA CATALYTIC SUBUNIT"/>
    <property type="match status" value="1"/>
</dbReference>
<dbReference type="InterPro" id="IPR030559">
    <property type="entry name" value="PolZ_Rev3"/>
</dbReference>
<feature type="region of interest" description="Disordered" evidence="2">
    <location>
        <begin position="75"/>
        <end position="115"/>
    </location>
</feature>
<evidence type="ECO:0000313" key="5">
    <source>
        <dbReference type="Proteomes" id="UP000735302"/>
    </source>
</evidence>
<dbReference type="GO" id="GO:0042276">
    <property type="term" value="P:error-prone translesion synthesis"/>
    <property type="evidence" value="ECO:0007669"/>
    <property type="project" value="TreeGrafter"/>
</dbReference>
<dbReference type="PANTHER" id="PTHR45812">
    <property type="entry name" value="DNA POLYMERASE ZETA CATALYTIC SUBUNIT"/>
    <property type="match status" value="1"/>
</dbReference>
<evidence type="ECO:0000313" key="4">
    <source>
        <dbReference type="EMBL" id="GFO03603.1"/>
    </source>
</evidence>
<dbReference type="Proteomes" id="UP000735302">
    <property type="component" value="Unassembled WGS sequence"/>
</dbReference>
<dbReference type="GO" id="GO:0000724">
    <property type="term" value="P:double-strand break repair via homologous recombination"/>
    <property type="evidence" value="ECO:0007669"/>
    <property type="project" value="TreeGrafter"/>
</dbReference>
<sequence length="229" mass="25651">MYGYHPEEEQFLKIYLYNPNNVRKAADLMLGGAVMNKPFQPHESHIPYPLQLFIDYNLYGMNLVSVAALKFRQKKKDGHPSGNQDKKDSATHQQDISSNLLTSSSSSSSTVHSSLPEDHIWNEENIPSELLLPASVERQSVCELEVDVVAADITNRQEITNSVGANPGLASLWEDERQRCREAGESSQIEPEPSQGKIVWGFHSNIKMWAFHDRETVEGCRGKAIIDAG</sequence>
<dbReference type="EMBL" id="BLXT01003727">
    <property type="protein sequence ID" value="GFO03603.1"/>
    <property type="molecule type" value="Genomic_DNA"/>
</dbReference>
<dbReference type="InterPro" id="IPR056435">
    <property type="entry name" value="DPOD/Z_N"/>
</dbReference>
<comment type="caution">
    <text evidence="4">The sequence shown here is derived from an EMBL/GenBank/DDBJ whole genome shotgun (WGS) entry which is preliminary data.</text>
</comment>
<gene>
    <name evidence="4" type="ORF">PoB_003010800</name>
</gene>
<dbReference type="Gene3D" id="3.30.342.10">
    <property type="entry name" value="DNA Polymerase, chain B, domain 1"/>
    <property type="match status" value="1"/>
</dbReference>
<dbReference type="GO" id="GO:0003887">
    <property type="term" value="F:DNA-directed DNA polymerase activity"/>
    <property type="evidence" value="ECO:0007669"/>
    <property type="project" value="UniProtKB-EC"/>
</dbReference>
<evidence type="ECO:0000256" key="1">
    <source>
        <dbReference type="ARBA" id="ARBA00049244"/>
    </source>
</evidence>
<dbReference type="GO" id="GO:0016035">
    <property type="term" value="C:zeta DNA polymerase complex"/>
    <property type="evidence" value="ECO:0007669"/>
    <property type="project" value="InterPro"/>
</dbReference>
<organism evidence="4 5">
    <name type="scientific">Plakobranchus ocellatus</name>
    <dbReference type="NCBI Taxonomy" id="259542"/>
    <lineage>
        <taxon>Eukaryota</taxon>
        <taxon>Metazoa</taxon>
        <taxon>Spiralia</taxon>
        <taxon>Lophotrochozoa</taxon>
        <taxon>Mollusca</taxon>
        <taxon>Gastropoda</taxon>
        <taxon>Heterobranchia</taxon>
        <taxon>Euthyneura</taxon>
        <taxon>Panpulmonata</taxon>
        <taxon>Sacoglossa</taxon>
        <taxon>Placobranchoidea</taxon>
        <taxon>Plakobranchidae</taxon>
        <taxon>Plakobranchus</taxon>
    </lineage>
</organism>
<dbReference type="Pfam" id="PF24055">
    <property type="entry name" value="POL3_N"/>
    <property type="match status" value="1"/>
</dbReference>
<comment type="catalytic activity">
    <reaction evidence="1">
        <text>DNA(n) + a 2'-deoxyribonucleoside 5'-triphosphate = DNA(n+1) + diphosphate</text>
        <dbReference type="Rhea" id="RHEA:22508"/>
        <dbReference type="Rhea" id="RHEA-COMP:17339"/>
        <dbReference type="Rhea" id="RHEA-COMP:17340"/>
        <dbReference type="ChEBI" id="CHEBI:33019"/>
        <dbReference type="ChEBI" id="CHEBI:61560"/>
        <dbReference type="ChEBI" id="CHEBI:173112"/>
        <dbReference type="EC" id="2.7.7.7"/>
    </reaction>
</comment>
<dbReference type="InterPro" id="IPR012337">
    <property type="entry name" value="RNaseH-like_sf"/>
</dbReference>
<dbReference type="GO" id="GO:0005634">
    <property type="term" value="C:nucleus"/>
    <property type="evidence" value="ECO:0007669"/>
    <property type="project" value="TreeGrafter"/>
</dbReference>